<organism evidence="2 3">
    <name type="scientific">Aspergillus sclerotialis</name>
    <dbReference type="NCBI Taxonomy" id="2070753"/>
    <lineage>
        <taxon>Eukaryota</taxon>
        <taxon>Fungi</taxon>
        <taxon>Dikarya</taxon>
        <taxon>Ascomycota</taxon>
        <taxon>Pezizomycotina</taxon>
        <taxon>Eurotiomycetes</taxon>
        <taxon>Eurotiomycetidae</taxon>
        <taxon>Eurotiales</taxon>
        <taxon>Aspergillaceae</taxon>
        <taxon>Aspergillus</taxon>
        <taxon>Aspergillus subgen. Polypaecilum</taxon>
    </lineage>
</organism>
<proteinExistence type="predicted"/>
<gene>
    <name evidence="2" type="ORF">PHISCL_07486</name>
</gene>
<evidence type="ECO:0000256" key="1">
    <source>
        <dbReference type="SAM" id="MobiDB-lite"/>
    </source>
</evidence>
<evidence type="ECO:0000313" key="2">
    <source>
        <dbReference type="EMBL" id="RJE20169.1"/>
    </source>
</evidence>
<accession>A0A3A2ZAL4</accession>
<keyword evidence="3" id="KW-1185">Reference proteome</keyword>
<evidence type="ECO:0000313" key="3">
    <source>
        <dbReference type="Proteomes" id="UP000266188"/>
    </source>
</evidence>
<comment type="caution">
    <text evidence="2">The sequence shown here is derived from an EMBL/GenBank/DDBJ whole genome shotgun (WGS) entry which is preliminary data.</text>
</comment>
<dbReference type="STRING" id="2070753.A0A3A2ZAL4"/>
<dbReference type="OrthoDB" id="3520229at2759"/>
<protein>
    <submittedName>
        <fullName evidence="2">Uncharacterized protein</fullName>
    </submittedName>
</protein>
<name>A0A3A2ZAL4_9EURO</name>
<sequence>MSTTTTAVSSTATACTPSWEIPIKDVACAAPVQEKTDAFDKCCKSAPIEKYNDGCNMYCLALGQSQHDLSSCLTKNGIRDGQVFCNTGNATASATSSPTSTRETSSSTSTSTSTSSSTSSGSGASETSEGAAVMNQPVSKGGLGLLAMMFCSALLGVVA</sequence>
<dbReference type="Proteomes" id="UP000266188">
    <property type="component" value="Unassembled WGS sequence"/>
</dbReference>
<feature type="region of interest" description="Disordered" evidence="1">
    <location>
        <begin position="90"/>
        <end position="132"/>
    </location>
</feature>
<reference evidence="3" key="1">
    <citation type="submission" date="2017-02" db="EMBL/GenBank/DDBJ databases">
        <authorList>
            <person name="Tafer H."/>
            <person name="Lopandic K."/>
        </authorList>
    </citation>
    <scope>NUCLEOTIDE SEQUENCE [LARGE SCALE GENOMIC DNA]</scope>
    <source>
        <strain evidence="3">CBS 366.77</strain>
    </source>
</reference>
<dbReference type="EMBL" id="MVGC01000332">
    <property type="protein sequence ID" value="RJE20169.1"/>
    <property type="molecule type" value="Genomic_DNA"/>
</dbReference>
<dbReference type="AlphaFoldDB" id="A0A3A2ZAL4"/>